<dbReference type="Proteomes" id="UP000008367">
    <property type="component" value="Unassembled WGS sequence"/>
</dbReference>
<dbReference type="STRING" id="669.AL538_18675"/>
<evidence type="ECO:0000313" key="2">
    <source>
        <dbReference type="Proteomes" id="UP000008367"/>
    </source>
</evidence>
<dbReference type="InterPro" id="IPR005618">
    <property type="entry name" value="OMPW"/>
</dbReference>
<dbReference type="SUPFAM" id="SSF56925">
    <property type="entry name" value="OMPA-like"/>
    <property type="match status" value="1"/>
</dbReference>
<accession>A0A454CW25</accession>
<dbReference type="GO" id="GO:0055085">
    <property type="term" value="P:transmembrane transport"/>
    <property type="evidence" value="ECO:0007669"/>
    <property type="project" value="TreeGrafter"/>
</dbReference>
<name>A0A454CW25_VIBHA</name>
<feature type="non-terminal residue" evidence="1">
    <location>
        <position position="53"/>
    </location>
</feature>
<gene>
    <name evidence="1" type="ORF">VCHENC02_3661</name>
</gene>
<sequence>MAANVGVDYMINESWFLNASAWYANIETEATYKYKGAAQKTDVKINPWVFMIS</sequence>
<dbReference type="PANTHER" id="PTHR36920">
    <property type="match status" value="1"/>
</dbReference>
<protein>
    <submittedName>
        <fullName evidence="1">OmpW family protein</fullName>
    </submittedName>
</protein>
<dbReference type="AlphaFoldDB" id="A0A454CW25"/>
<organism evidence="1 2">
    <name type="scientific">Vibrio harveyi</name>
    <name type="common">Beneckea harveyi</name>
    <dbReference type="NCBI Taxonomy" id="669"/>
    <lineage>
        <taxon>Bacteria</taxon>
        <taxon>Pseudomonadati</taxon>
        <taxon>Pseudomonadota</taxon>
        <taxon>Gammaproteobacteria</taxon>
        <taxon>Vibrionales</taxon>
        <taxon>Vibrionaceae</taxon>
        <taxon>Vibrio</taxon>
    </lineage>
</organism>
<dbReference type="Gene3D" id="2.40.160.20">
    <property type="match status" value="1"/>
</dbReference>
<dbReference type="EMBL" id="AJSR01001566">
    <property type="protein sequence ID" value="EKM30623.1"/>
    <property type="molecule type" value="Genomic_DNA"/>
</dbReference>
<dbReference type="InterPro" id="IPR011250">
    <property type="entry name" value="OMP/PagP_B-barrel"/>
</dbReference>
<evidence type="ECO:0000313" key="1">
    <source>
        <dbReference type="EMBL" id="EKM30623.1"/>
    </source>
</evidence>
<dbReference type="GO" id="GO:0019867">
    <property type="term" value="C:outer membrane"/>
    <property type="evidence" value="ECO:0007669"/>
    <property type="project" value="InterPro"/>
</dbReference>
<reference evidence="1 2" key="1">
    <citation type="submission" date="2012-10" db="EMBL/GenBank/DDBJ databases">
        <title>Genome sequence of Vibrio Cholerae HENC-02.</title>
        <authorList>
            <person name="Eppinger M."/>
            <person name="Hasan N.A."/>
            <person name="Sengamalay N."/>
            <person name="Hine E."/>
            <person name="Su Q."/>
            <person name="Daugherty S.C."/>
            <person name="Young S."/>
            <person name="Sadzewicz L."/>
            <person name="Tallon L."/>
            <person name="Cebula T.A."/>
            <person name="Ravel J."/>
            <person name="Colwell R.R."/>
        </authorList>
    </citation>
    <scope>NUCLEOTIDE SEQUENCE [LARGE SCALE GENOMIC DNA]</scope>
    <source>
        <strain evidence="1 2">HENC-02</strain>
    </source>
</reference>
<dbReference type="PANTHER" id="PTHR36920:SF1">
    <property type="entry name" value="OUTER MEMBRANE PROTEIN W"/>
    <property type="match status" value="1"/>
</dbReference>
<comment type="caution">
    <text evidence="1">The sequence shown here is derived from an EMBL/GenBank/DDBJ whole genome shotgun (WGS) entry which is preliminary data.</text>
</comment>
<dbReference type="Pfam" id="PF03922">
    <property type="entry name" value="OmpW"/>
    <property type="match status" value="1"/>
</dbReference>
<proteinExistence type="predicted"/>